<evidence type="ECO:0000313" key="2">
    <source>
        <dbReference type="EMBL" id="KHT54158.1"/>
    </source>
</evidence>
<feature type="signal peptide" evidence="1">
    <location>
        <begin position="1"/>
        <end position="22"/>
    </location>
</feature>
<dbReference type="AlphaFoldDB" id="A0A0B3YAS4"/>
<evidence type="ECO:0000313" key="3">
    <source>
        <dbReference type="Proteomes" id="UP000031197"/>
    </source>
</evidence>
<comment type="caution">
    <text evidence="2">The sequence shown here is derived from an EMBL/GenBank/DDBJ whole genome shotgun (WGS) entry which is preliminary data.</text>
</comment>
<accession>A0A0B3YAS4</accession>
<protein>
    <recommendedName>
        <fullName evidence="4">PEP-CTERM protein-sorting domain-containing protein</fullName>
    </recommendedName>
</protein>
<reference evidence="2 3" key="1">
    <citation type="submission" date="2014-12" db="EMBL/GenBank/DDBJ databases">
        <title>Genome sequencing of Alteromonas marina AD001.</title>
        <authorList>
            <person name="Adrian T.G.S."/>
            <person name="Chan K.G."/>
        </authorList>
    </citation>
    <scope>NUCLEOTIDE SEQUENCE [LARGE SCALE GENOMIC DNA]</scope>
    <source>
        <strain evidence="2 3">AD001</strain>
    </source>
</reference>
<evidence type="ECO:0008006" key="4">
    <source>
        <dbReference type="Google" id="ProtNLM"/>
    </source>
</evidence>
<organism evidence="2 3">
    <name type="scientific">Alteromonas marina</name>
    <dbReference type="NCBI Taxonomy" id="203795"/>
    <lineage>
        <taxon>Bacteria</taxon>
        <taxon>Pseudomonadati</taxon>
        <taxon>Pseudomonadota</taxon>
        <taxon>Gammaproteobacteria</taxon>
        <taxon>Alteromonadales</taxon>
        <taxon>Alteromonadaceae</taxon>
        <taxon>Alteromonas/Salinimonas group</taxon>
        <taxon>Alteromonas</taxon>
    </lineage>
</organism>
<dbReference type="EMBL" id="JWLW01000012">
    <property type="protein sequence ID" value="KHT54158.1"/>
    <property type="molecule type" value="Genomic_DNA"/>
</dbReference>
<dbReference type="Proteomes" id="UP000031197">
    <property type="component" value="Unassembled WGS sequence"/>
</dbReference>
<proteinExistence type="predicted"/>
<dbReference type="OrthoDB" id="5762321at2"/>
<sequence length="428" mass="47194">MYKNISSALLASAFIFSAGSLAEPIQTSNLRYDFGGSDGLGIQYSHLIHSVDYNDSFADGFFVVTPPDYTSDVLVHINGDILPRDAYQLDPVFGNGPELYIDLVRQENIGFAPHSGSARVAEGSVGGRDAVSLYFSNEINVPYYQPGFVLQERDNRSPYSQVYENEYQVVIIEREDLNTSWEDSGKNYDIEFRYDQLEWYREDNPYIPTGFSPAEGGGVHLLEMRGNELSLVSSFSYDDPAPTTPELVTEGPGSADNPILPSSVSEETSSWSFNFDVQDGFLYAIDPDVAVGYDYQVNSGPLFSAIQLPTGFDDDLFDIFLWDTAMGDWELAEADWQAGDLFTFINPVDRVRITGIDTSNMVDPNSPTAFVANIAFDGSGQVDMSQTALVEFVSDNVASVPAPASIGLFMCSLGLMFVRRQRALRQAA</sequence>
<feature type="chain" id="PRO_5002087053" description="PEP-CTERM protein-sorting domain-containing protein" evidence="1">
    <location>
        <begin position="23"/>
        <end position="428"/>
    </location>
</feature>
<name>A0A0B3YAS4_9ALTE</name>
<dbReference type="RefSeq" id="WP_039218396.1">
    <property type="nucleotide sequence ID" value="NZ_JWLW01000012.1"/>
</dbReference>
<evidence type="ECO:0000256" key="1">
    <source>
        <dbReference type="SAM" id="SignalP"/>
    </source>
</evidence>
<gene>
    <name evidence="2" type="ORF">RJ41_06365</name>
</gene>
<keyword evidence="1" id="KW-0732">Signal</keyword>
<keyword evidence="3" id="KW-1185">Reference proteome</keyword>